<sequence>MGYTWTNSSWQRMEAIRRQEIAYSKLARAWSRDAKLEQSCFDLKCWHGILDINSLVVGLFSSWTPMWGMIPSNFLDSSVGKFLVKKVEGYLCSLIGDLLDKSIRRNIERCSYMIPFFETFVITLKGIDPLKNYSLNMKVQLEHPCDDHKFQTG</sequence>
<organism evidence="1 2">
    <name type="scientific">Catharanthus roseus</name>
    <name type="common">Madagascar periwinkle</name>
    <name type="synonym">Vinca rosea</name>
    <dbReference type="NCBI Taxonomy" id="4058"/>
    <lineage>
        <taxon>Eukaryota</taxon>
        <taxon>Viridiplantae</taxon>
        <taxon>Streptophyta</taxon>
        <taxon>Embryophyta</taxon>
        <taxon>Tracheophyta</taxon>
        <taxon>Spermatophyta</taxon>
        <taxon>Magnoliopsida</taxon>
        <taxon>eudicotyledons</taxon>
        <taxon>Gunneridae</taxon>
        <taxon>Pentapetalae</taxon>
        <taxon>asterids</taxon>
        <taxon>lamiids</taxon>
        <taxon>Gentianales</taxon>
        <taxon>Apocynaceae</taxon>
        <taxon>Rauvolfioideae</taxon>
        <taxon>Vinceae</taxon>
        <taxon>Catharanthinae</taxon>
        <taxon>Catharanthus</taxon>
    </lineage>
</organism>
<dbReference type="EMBL" id="CM044702">
    <property type="protein sequence ID" value="KAI5677950.1"/>
    <property type="molecule type" value="Genomic_DNA"/>
</dbReference>
<protein>
    <submittedName>
        <fullName evidence="1">Uncharacterized protein</fullName>
    </submittedName>
</protein>
<evidence type="ECO:0000313" key="1">
    <source>
        <dbReference type="EMBL" id="KAI5677950.1"/>
    </source>
</evidence>
<name>A0ACC0BZ64_CATRO</name>
<keyword evidence="2" id="KW-1185">Reference proteome</keyword>
<reference evidence="2" key="1">
    <citation type="journal article" date="2023" name="Nat. Plants">
        <title>Single-cell RNA sequencing provides a high-resolution roadmap for understanding the multicellular compartmentation of specialized metabolism.</title>
        <authorList>
            <person name="Sun S."/>
            <person name="Shen X."/>
            <person name="Li Y."/>
            <person name="Li Y."/>
            <person name="Wang S."/>
            <person name="Li R."/>
            <person name="Zhang H."/>
            <person name="Shen G."/>
            <person name="Guo B."/>
            <person name="Wei J."/>
            <person name="Xu J."/>
            <person name="St-Pierre B."/>
            <person name="Chen S."/>
            <person name="Sun C."/>
        </authorList>
    </citation>
    <scope>NUCLEOTIDE SEQUENCE [LARGE SCALE GENOMIC DNA]</scope>
</reference>
<dbReference type="Proteomes" id="UP001060085">
    <property type="component" value="Linkage Group LG02"/>
</dbReference>
<proteinExistence type="predicted"/>
<gene>
    <name evidence="1" type="ORF">M9H77_08900</name>
</gene>
<comment type="caution">
    <text evidence="1">The sequence shown here is derived from an EMBL/GenBank/DDBJ whole genome shotgun (WGS) entry which is preliminary data.</text>
</comment>
<accession>A0ACC0BZ64</accession>
<evidence type="ECO:0000313" key="2">
    <source>
        <dbReference type="Proteomes" id="UP001060085"/>
    </source>
</evidence>